<dbReference type="VEuPathDB" id="VectorBase:ADAC000263"/>
<dbReference type="PANTHER" id="PTHR12753:SF0">
    <property type="entry name" value="ALPHA N-TERMINAL PROTEIN METHYLTRANSFERASE 1"/>
    <property type="match status" value="1"/>
</dbReference>
<feature type="binding site" evidence="11">
    <location>
        <position position="133"/>
    </location>
    <ligand>
        <name>S-adenosyl-L-methionine</name>
        <dbReference type="ChEBI" id="CHEBI:59789"/>
    </ligand>
</feature>
<keyword evidence="2" id="KW-0489">Methyltransferase</keyword>
<dbReference type="InterPro" id="IPR029063">
    <property type="entry name" value="SAM-dependent_MTases_sf"/>
</dbReference>
<feature type="binding site" evidence="11">
    <location>
        <position position="67"/>
    </location>
    <ligand>
        <name>S-adenosyl-L-methionine</name>
        <dbReference type="ChEBI" id="CHEBI:59789"/>
    </ligand>
</feature>
<dbReference type="EMBL" id="ADMH02000071">
    <property type="protein sequence ID" value="ETN67907.1"/>
    <property type="molecule type" value="Genomic_DNA"/>
</dbReference>
<evidence type="ECO:0000313" key="12">
    <source>
        <dbReference type="EMBL" id="ETN67907.1"/>
    </source>
</evidence>
<organism evidence="12">
    <name type="scientific">Anopheles darlingi</name>
    <name type="common">Mosquito</name>
    <dbReference type="NCBI Taxonomy" id="43151"/>
    <lineage>
        <taxon>Eukaryota</taxon>
        <taxon>Metazoa</taxon>
        <taxon>Ecdysozoa</taxon>
        <taxon>Arthropoda</taxon>
        <taxon>Hexapoda</taxon>
        <taxon>Insecta</taxon>
        <taxon>Pterygota</taxon>
        <taxon>Neoptera</taxon>
        <taxon>Endopterygota</taxon>
        <taxon>Diptera</taxon>
        <taxon>Nematocera</taxon>
        <taxon>Culicoidea</taxon>
        <taxon>Culicidae</taxon>
        <taxon>Anophelinae</taxon>
        <taxon>Anopheles</taxon>
    </lineage>
</organism>
<evidence type="ECO:0000313" key="13">
    <source>
        <dbReference type="EnsemblMetazoa" id="ADAC000263-PA"/>
    </source>
</evidence>
<evidence type="ECO:0000256" key="11">
    <source>
        <dbReference type="PIRSR" id="PIRSR016958-1"/>
    </source>
</evidence>
<evidence type="ECO:0000256" key="2">
    <source>
        <dbReference type="ARBA" id="ARBA00022603"/>
    </source>
</evidence>
<gene>
    <name evidence="12" type="ORF">AND_000263</name>
</gene>
<comment type="catalytic activity">
    <reaction evidence="8">
        <text>N-terminal L-seryl-L-prolyl-L-lysyl-[protein] + 3 S-adenosyl-L-methionine = N-terminal N,N,N-trimethyl-L-seryl-L-prolyl-L-lysyl-[protein] + 3 S-adenosyl-L-homocysteine + 3 H(+)</text>
        <dbReference type="Rhea" id="RHEA:54724"/>
        <dbReference type="Rhea" id="RHEA-COMP:13789"/>
        <dbReference type="Rhea" id="RHEA-COMP:13973"/>
        <dbReference type="ChEBI" id="CHEBI:15378"/>
        <dbReference type="ChEBI" id="CHEBI:57856"/>
        <dbReference type="ChEBI" id="CHEBI:59789"/>
        <dbReference type="ChEBI" id="CHEBI:138061"/>
        <dbReference type="ChEBI" id="CHEBI:138317"/>
        <dbReference type="EC" id="2.1.1.244"/>
    </reaction>
</comment>
<evidence type="ECO:0000256" key="4">
    <source>
        <dbReference type="ARBA" id="ARBA00022691"/>
    </source>
</evidence>
<comment type="catalytic activity">
    <reaction evidence="10">
        <text>N-terminal L-alanyl-L-prolyl-L-lysyl-[protein] + 3 S-adenosyl-L-methionine = N-terminal N,N,N-trimethyl-L-alanyl-L-prolyl-L-lysyl-[protein] + 3 S-adenosyl-L-homocysteine + 3 H(+)</text>
        <dbReference type="Rhea" id="RHEA:54712"/>
        <dbReference type="Rhea" id="RHEA-COMP:13785"/>
        <dbReference type="Rhea" id="RHEA-COMP:13971"/>
        <dbReference type="ChEBI" id="CHEBI:15378"/>
        <dbReference type="ChEBI" id="CHEBI:57856"/>
        <dbReference type="ChEBI" id="CHEBI:59789"/>
        <dbReference type="ChEBI" id="CHEBI:138057"/>
        <dbReference type="ChEBI" id="CHEBI:138315"/>
        <dbReference type="EC" id="2.1.1.244"/>
    </reaction>
</comment>
<evidence type="ECO:0000256" key="7">
    <source>
        <dbReference type="ARBA" id="ARBA00043129"/>
    </source>
</evidence>
<dbReference type="Pfam" id="PF05891">
    <property type="entry name" value="Methyltransf_PK"/>
    <property type="match status" value="1"/>
</dbReference>
<dbReference type="AlphaFoldDB" id="W5JUA1"/>
<sequence>MELNVETETDYYKNAKKYWSTISPTVDGMLGGFGSISFIDIRGSEQFLRHLYRLKPAPGHQRALDCGAGIGRITRGLLVPFFEQVDLVEQDEQFCQTARTSLKDCGPKIGTVYNEGLQSFVPQAGHYDIIWVQWVLGHLTDEDLVQFFSRCANGLARSGMMVMKENFTSNDEVIADETDSSVTRPLAAMKALLKRGNLRVVKEQRQTSFPKELYPVYMLALKPLIKS</sequence>
<dbReference type="EnsemblMetazoa" id="ADAC000263-RA">
    <property type="protein sequence ID" value="ADAC000263-PA"/>
    <property type="gene ID" value="ADAC000263"/>
</dbReference>
<dbReference type="GO" id="GO:0071885">
    <property type="term" value="F:N-terminal protein N-methyltransferase activity"/>
    <property type="evidence" value="ECO:0007669"/>
    <property type="project" value="UniProtKB-EC"/>
</dbReference>
<dbReference type="PANTHER" id="PTHR12753">
    <property type="entry name" value="AD-003 - RELATED"/>
    <property type="match status" value="1"/>
</dbReference>
<evidence type="ECO:0000256" key="5">
    <source>
        <dbReference type="ARBA" id="ARBA00039112"/>
    </source>
</evidence>
<dbReference type="eggNOG" id="KOG3178">
    <property type="taxonomic scope" value="Eukaryota"/>
</dbReference>
<reference evidence="12 14" key="1">
    <citation type="journal article" date="2010" name="BMC Genomics">
        <title>Combination of measures distinguishes pre-miRNAs from other stem-loops in the genome of the newly sequenced Anopheles darlingi.</title>
        <authorList>
            <person name="Mendes N.D."/>
            <person name="Freitas A.T."/>
            <person name="Vasconcelos A.T."/>
            <person name="Sagot M.F."/>
        </authorList>
    </citation>
    <scope>NUCLEOTIDE SEQUENCE</scope>
</reference>
<keyword evidence="3" id="KW-0808">Transferase</keyword>
<proteinExistence type="inferred from homology"/>
<evidence type="ECO:0000256" key="6">
    <source>
        <dbReference type="ARBA" id="ARBA00039449"/>
    </source>
</evidence>
<evidence type="ECO:0000256" key="8">
    <source>
        <dbReference type="ARBA" id="ARBA00047306"/>
    </source>
</evidence>
<reference evidence="13" key="4">
    <citation type="submission" date="2015-06" db="UniProtKB">
        <authorList>
            <consortium name="EnsemblMetazoa"/>
        </authorList>
    </citation>
    <scope>IDENTIFICATION</scope>
</reference>
<dbReference type="GO" id="GO:0005737">
    <property type="term" value="C:cytoplasm"/>
    <property type="evidence" value="ECO:0007669"/>
    <property type="project" value="TreeGrafter"/>
</dbReference>
<dbReference type="FunFam" id="3.40.50.150:FF:000025">
    <property type="entry name" value="N-terminal Xaa-Pro-Lys N-methyltransferase 1"/>
    <property type="match status" value="1"/>
</dbReference>
<dbReference type="HOGENOM" id="CLU_055356_3_1_1"/>
<dbReference type="CDD" id="cd02440">
    <property type="entry name" value="AdoMet_MTases"/>
    <property type="match status" value="1"/>
</dbReference>
<dbReference type="OrthoDB" id="1298661at2759"/>
<dbReference type="EC" id="2.1.1.244" evidence="5"/>
<dbReference type="GO" id="GO:0032259">
    <property type="term" value="P:methylation"/>
    <property type="evidence" value="ECO:0007669"/>
    <property type="project" value="UniProtKB-KW"/>
</dbReference>
<name>W5JUA1_ANODA</name>
<comment type="catalytic activity">
    <reaction evidence="9">
        <text>N-terminal L-prolyl-L-prolyl-L-lysyl-[protein] + 2 S-adenosyl-L-methionine = N-terminal N,N-dimethyl-L-prolyl-L-prolyl-L-lysyl-[protein] + 2 S-adenosyl-L-homocysteine + 2 H(+)</text>
        <dbReference type="Rhea" id="RHEA:54736"/>
        <dbReference type="Rhea" id="RHEA-COMP:13787"/>
        <dbReference type="Rhea" id="RHEA-COMP:13974"/>
        <dbReference type="ChEBI" id="CHEBI:15378"/>
        <dbReference type="ChEBI" id="CHEBI:57856"/>
        <dbReference type="ChEBI" id="CHEBI:59789"/>
        <dbReference type="ChEBI" id="CHEBI:138059"/>
        <dbReference type="ChEBI" id="CHEBI:138318"/>
        <dbReference type="EC" id="2.1.1.244"/>
    </reaction>
</comment>
<dbReference type="Proteomes" id="UP000000673">
    <property type="component" value="Unassembled WGS sequence"/>
</dbReference>
<evidence type="ECO:0000256" key="10">
    <source>
        <dbReference type="ARBA" id="ARBA00048167"/>
    </source>
</evidence>
<reference evidence="12" key="2">
    <citation type="submission" date="2010-05" db="EMBL/GenBank/DDBJ databases">
        <authorList>
            <person name="Almeida L.G."/>
            <person name="Nicolas M.F."/>
            <person name="Souza R.C."/>
            <person name="Vasconcelos A.T.R."/>
        </authorList>
    </citation>
    <scope>NUCLEOTIDE SEQUENCE</scope>
</reference>
<dbReference type="OMA" id="PVRMYCL"/>
<dbReference type="FunCoup" id="W5JUA1">
    <property type="interactions" value="1552"/>
</dbReference>
<dbReference type="Gene3D" id="3.40.50.150">
    <property type="entry name" value="Vaccinia Virus protein VP39"/>
    <property type="match status" value="1"/>
</dbReference>
<evidence type="ECO:0000256" key="3">
    <source>
        <dbReference type="ARBA" id="ARBA00022679"/>
    </source>
</evidence>
<evidence type="ECO:0000313" key="14">
    <source>
        <dbReference type="Proteomes" id="UP000000673"/>
    </source>
</evidence>
<dbReference type="PIRSF" id="PIRSF016958">
    <property type="entry name" value="DUF858_MeTrfase_lik"/>
    <property type="match status" value="1"/>
</dbReference>
<dbReference type="SUPFAM" id="SSF53335">
    <property type="entry name" value="S-adenosyl-L-methionine-dependent methyltransferases"/>
    <property type="match status" value="1"/>
</dbReference>
<reference evidence="12" key="3">
    <citation type="journal article" date="2013" name="Nucleic Acids Res.">
        <title>The genome of Anopheles darlingi, the main neotropical malaria vector.</title>
        <authorList>
            <person name="Marinotti O."/>
            <person name="Cerqueira G.C."/>
            <person name="de Almeida L.G."/>
            <person name="Ferro M.I."/>
            <person name="Loreto E.L."/>
            <person name="Zaha A."/>
            <person name="Teixeira S.M."/>
            <person name="Wespiser A.R."/>
            <person name="Almeida E Silva A."/>
            <person name="Schlindwein A.D."/>
            <person name="Pacheco A.C."/>
            <person name="Silva A.L."/>
            <person name="Graveley B.R."/>
            <person name="Walenz B.P."/>
            <person name="Lima Bde A."/>
            <person name="Ribeiro C.A."/>
            <person name="Nunes-Silva C.G."/>
            <person name="de Carvalho C.R."/>
            <person name="Soares C.M."/>
            <person name="de Menezes C.B."/>
            <person name="Matiolli C."/>
            <person name="Caffrey D."/>
            <person name="Araujo D.A."/>
            <person name="de Oliveira D.M."/>
            <person name="Golenbock D."/>
            <person name="Grisard E.C."/>
            <person name="Fantinatti-Garboggini F."/>
            <person name="de Carvalho F.M."/>
            <person name="Barcellos F.G."/>
            <person name="Prosdocimi F."/>
            <person name="May G."/>
            <person name="Azevedo Junior G.M."/>
            <person name="Guimaraes G.M."/>
            <person name="Goldman G.H."/>
            <person name="Padilha I.Q."/>
            <person name="Batista Jda S."/>
            <person name="Ferro J.A."/>
            <person name="Ribeiro J.M."/>
            <person name="Fietto J.L."/>
            <person name="Dabbas K.M."/>
            <person name="Cerdeira L."/>
            <person name="Agnez-Lima L.F."/>
            <person name="Brocchi M."/>
            <person name="de Carvalho M.O."/>
            <person name="Teixeira Mde M."/>
            <person name="Diniz Maia Mde M."/>
            <person name="Goldman M.H."/>
            <person name="Cruz Schneider M.P."/>
            <person name="Felipe M.S."/>
            <person name="Hungria M."/>
            <person name="Nicolas M.F."/>
            <person name="Pereira M."/>
            <person name="Montes M.A."/>
            <person name="Cantao M.E."/>
            <person name="Vincentz M."/>
            <person name="Rafael M.S."/>
            <person name="Silverman N."/>
            <person name="Stoco P.H."/>
            <person name="Souza R.C."/>
            <person name="Vicentini R."/>
            <person name="Gazzinelli R.T."/>
            <person name="Neves Rde O."/>
            <person name="Silva R."/>
            <person name="Astolfi-Filho S."/>
            <person name="Maciel T.E."/>
            <person name="Urmenyi T.P."/>
            <person name="Tadei W.P."/>
            <person name="Camargo E.P."/>
            <person name="de Vasconcelos A.T."/>
        </authorList>
    </citation>
    <scope>NUCLEOTIDE SEQUENCE</scope>
</reference>
<dbReference type="InterPro" id="IPR008576">
    <property type="entry name" value="MeTrfase_NTM1"/>
</dbReference>
<keyword evidence="14" id="KW-1185">Reference proteome</keyword>
<keyword evidence="4 11" id="KW-0949">S-adenosyl-L-methionine</keyword>
<feature type="binding site" evidence="11">
    <location>
        <begin position="117"/>
        <end position="118"/>
    </location>
    <ligand>
        <name>S-adenosyl-L-methionine</name>
        <dbReference type="ChEBI" id="CHEBI:59789"/>
    </ligand>
</feature>
<evidence type="ECO:0000256" key="9">
    <source>
        <dbReference type="ARBA" id="ARBA00047885"/>
    </source>
</evidence>
<comment type="similarity">
    <text evidence="1">Belongs to the methyltransferase superfamily. NTM1 family.</text>
</comment>
<evidence type="ECO:0000256" key="1">
    <source>
        <dbReference type="ARBA" id="ARBA00009059"/>
    </source>
</evidence>
<protein>
    <recommendedName>
        <fullName evidence="6">Alpha N-terminal protein methyltransferase 1</fullName>
        <ecNumber evidence="5">2.1.1.244</ecNumber>
    </recommendedName>
    <alternativeName>
        <fullName evidence="7">X-Pro-Lys N-terminal protein methyltransferase 1</fullName>
    </alternativeName>
</protein>
<dbReference type="VEuPathDB" id="VectorBase:ADAR2_004388"/>
<dbReference type="STRING" id="43151.W5JUA1"/>
<accession>W5JUA1</accession>
<feature type="binding site" evidence="11">
    <location>
        <position position="72"/>
    </location>
    <ligand>
        <name>S-adenosyl-L-methionine</name>
        <dbReference type="ChEBI" id="CHEBI:59789"/>
    </ligand>
</feature>